<proteinExistence type="predicted"/>
<accession>A0AAN9F3S8</accession>
<evidence type="ECO:0000256" key="1">
    <source>
        <dbReference type="SAM" id="MobiDB-lite"/>
    </source>
</evidence>
<protein>
    <submittedName>
        <fullName evidence="2">Uncharacterized protein</fullName>
    </submittedName>
</protein>
<dbReference type="Proteomes" id="UP001372338">
    <property type="component" value="Unassembled WGS sequence"/>
</dbReference>
<feature type="region of interest" description="Disordered" evidence="1">
    <location>
        <begin position="28"/>
        <end position="74"/>
    </location>
</feature>
<keyword evidence="3" id="KW-1185">Reference proteome</keyword>
<name>A0AAN9F3S8_CROPI</name>
<gene>
    <name evidence="2" type="ORF">RIF29_19584</name>
</gene>
<evidence type="ECO:0000313" key="3">
    <source>
        <dbReference type="Proteomes" id="UP001372338"/>
    </source>
</evidence>
<dbReference type="AlphaFoldDB" id="A0AAN9F3S8"/>
<comment type="caution">
    <text evidence="2">The sequence shown here is derived from an EMBL/GenBank/DDBJ whole genome shotgun (WGS) entry which is preliminary data.</text>
</comment>
<organism evidence="2 3">
    <name type="scientific">Crotalaria pallida</name>
    <name type="common">Smooth rattlebox</name>
    <name type="synonym">Crotalaria striata</name>
    <dbReference type="NCBI Taxonomy" id="3830"/>
    <lineage>
        <taxon>Eukaryota</taxon>
        <taxon>Viridiplantae</taxon>
        <taxon>Streptophyta</taxon>
        <taxon>Embryophyta</taxon>
        <taxon>Tracheophyta</taxon>
        <taxon>Spermatophyta</taxon>
        <taxon>Magnoliopsida</taxon>
        <taxon>eudicotyledons</taxon>
        <taxon>Gunneridae</taxon>
        <taxon>Pentapetalae</taxon>
        <taxon>rosids</taxon>
        <taxon>fabids</taxon>
        <taxon>Fabales</taxon>
        <taxon>Fabaceae</taxon>
        <taxon>Papilionoideae</taxon>
        <taxon>50 kb inversion clade</taxon>
        <taxon>genistoids sensu lato</taxon>
        <taxon>core genistoids</taxon>
        <taxon>Crotalarieae</taxon>
        <taxon>Crotalaria</taxon>
    </lineage>
</organism>
<reference evidence="2 3" key="1">
    <citation type="submission" date="2024-01" db="EMBL/GenBank/DDBJ databases">
        <title>The genomes of 5 underutilized Papilionoideae crops provide insights into root nodulation and disease resistanc.</title>
        <authorList>
            <person name="Yuan L."/>
        </authorList>
    </citation>
    <scope>NUCLEOTIDE SEQUENCE [LARGE SCALE GENOMIC DNA]</scope>
    <source>
        <strain evidence="2">ZHUSHIDOU_FW_LH</strain>
        <tissue evidence="2">Leaf</tissue>
    </source>
</reference>
<evidence type="ECO:0000313" key="2">
    <source>
        <dbReference type="EMBL" id="KAK7266923.1"/>
    </source>
</evidence>
<sequence length="74" mass="8205">MSSMNRVGDLHPAGPKMLDLVAAIDSPRIPLRRSPRRNPTQGRVKAGTQTDYSVRAPVNRTSRPRVQVNRSVSQ</sequence>
<dbReference type="EMBL" id="JAYWIO010000004">
    <property type="protein sequence ID" value="KAK7266923.1"/>
    <property type="molecule type" value="Genomic_DNA"/>
</dbReference>